<organism evidence="1 2">
    <name type="scientific">Vibrio cholerae</name>
    <dbReference type="NCBI Taxonomy" id="666"/>
    <lineage>
        <taxon>Bacteria</taxon>
        <taxon>Pseudomonadati</taxon>
        <taxon>Pseudomonadota</taxon>
        <taxon>Gammaproteobacteria</taxon>
        <taxon>Vibrionales</taxon>
        <taxon>Vibrionaceae</taxon>
        <taxon>Vibrio</taxon>
    </lineage>
</organism>
<accession>A0A656A8F1</accession>
<protein>
    <submittedName>
        <fullName evidence="1">Uncharacterized protein</fullName>
    </submittedName>
</protein>
<reference evidence="1 2" key="1">
    <citation type="submission" date="2015-07" db="EMBL/GenBank/DDBJ databases">
        <authorList>
            <consortium name="Pathogen Informatics"/>
        </authorList>
    </citation>
    <scope>NUCLEOTIDE SEQUENCE [LARGE SCALE GENOMIC DNA]</scope>
    <source>
        <strain evidence="1 2">A316</strain>
    </source>
</reference>
<proteinExistence type="predicted"/>
<evidence type="ECO:0000313" key="1">
    <source>
        <dbReference type="EMBL" id="CSD01090.1"/>
    </source>
</evidence>
<sequence>MGILACDFADLTAGLEPKKTDKKGVTRCYVNMPESNQAYTYPVNQSSPTHP</sequence>
<gene>
    <name evidence="1" type="ORF">ERS013200_02879</name>
</gene>
<dbReference type="EMBL" id="CWQY01000022">
    <property type="protein sequence ID" value="CSD01090.1"/>
    <property type="molecule type" value="Genomic_DNA"/>
</dbReference>
<name>A0A656A8F1_VIBCL</name>
<dbReference type="Proteomes" id="UP000041770">
    <property type="component" value="Unassembled WGS sequence"/>
</dbReference>
<dbReference type="AlphaFoldDB" id="A0A656A8F1"/>
<evidence type="ECO:0000313" key="2">
    <source>
        <dbReference type="Proteomes" id="UP000041770"/>
    </source>
</evidence>